<evidence type="ECO:0000313" key="11">
    <source>
        <dbReference type="Proteomes" id="UP000237662"/>
    </source>
</evidence>
<dbReference type="Proteomes" id="UP000237662">
    <property type="component" value="Unassembled WGS sequence"/>
</dbReference>
<dbReference type="HAMAP" id="MF_00607">
    <property type="entry name" value="16SrRNA_methyltr_A"/>
    <property type="match status" value="1"/>
</dbReference>
<evidence type="ECO:0000259" key="9">
    <source>
        <dbReference type="SMART" id="SM00650"/>
    </source>
</evidence>
<sequence length="262" mass="29583">MRAKKSYGQHFLTNEHYARQIAEALTLTDTYDHALEVGPGQGMLTKYLLERESAFHLKVAEADRDMVAYLNTHYPQLADDILEGDFLKLRLQEVFAGQAFGLIGNFPYNISSQILIKLLDNYTLIPEMVGMFQKEVADRVIVGHGTKTYGVIGVLVQSRYEPSLLLNVSRGNFAPPPRVESAVIRLVRREEPLIADEHYGLFKHVVKSAFGKRRKMLRNSLKSIFPAEAMADDALFERRPEQVSLDDFAALTRKAAGLQNDN</sequence>
<feature type="binding site" evidence="7 8">
    <location>
        <position position="61"/>
    </location>
    <ligand>
        <name>S-adenosyl-L-methionine</name>
        <dbReference type="ChEBI" id="CHEBI:59789"/>
    </ligand>
</feature>
<feature type="domain" description="Ribosomal RNA adenine methylase transferase N-terminal" evidence="9">
    <location>
        <begin position="17"/>
        <end position="190"/>
    </location>
</feature>
<feature type="binding site" evidence="7 8">
    <location>
        <position position="38"/>
    </location>
    <ligand>
        <name>S-adenosyl-L-methionine</name>
        <dbReference type="ChEBI" id="CHEBI:59789"/>
    </ligand>
</feature>
<accession>A0A2S6I3P7</accession>
<dbReference type="GO" id="GO:0005829">
    <property type="term" value="C:cytosol"/>
    <property type="evidence" value="ECO:0007669"/>
    <property type="project" value="TreeGrafter"/>
</dbReference>
<dbReference type="SUPFAM" id="SSF53335">
    <property type="entry name" value="S-adenosyl-L-methionine-dependent methyltransferases"/>
    <property type="match status" value="1"/>
</dbReference>
<comment type="similarity">
    <text evidence="7">Belongs to the class I-like SAM-binding methyltransferase superfamily. rRNA adenine N(6)-methyltransferase family. RsmA subfamily.</text>
</comment>
<comment type="catalytic activity">
    <reaction evidence="7">
        <text>adenosine(1518)/adenosine(1519) in 16S rRNA + 4 S-adenosyl-L-methionine = N(6)-dimethyladenosine(1518)/N(6)-dimethyladenosine(1519) in 16S rRNA + 4 S-adenosyl-L-homocysteine + 4 H(+)</text>
        <dbReference type="Rhea" id="RHEA:19609"/>
        <dbReference type="Rhea" id="RHEA-COMP:10232"/>
        <dbReference type="Rhea" id="RHEA-COMP:10233"/>
        <dbReference type="ChEBI" id="CHEBI:15378"/>
        <dbReference type="ChEBI" id="CHEBI:57856"/>
        <dbReference type="ChEBI" id="CHEBI:59789"/>
        <dbReference type="ChEBI" id="CHEBI:74411"/>
        <dbReference type="ChEBI" id="CHEBI:74493"/>
        <dbReference type="EC" id="2.1.1.182"/>
    </reaction>
</comment>
<dbReference type="EMBL" id="PTJC01000006">
    <property type="protein sequence ID" value="PPK85812.1"/>
    <property type="molecule type" value="Genomic_DNA"/>
</dbReference>
<dbReference type="AlphaFoldDB" id="A0A2S6I3P7"/>
<evidence type="ECO:0000256" key="3">
    <source>
        <dbReference type="ARBA" id="ARBA00022603"/>
    </source>
</evidence>
<dbReference type="SMART" id="SM00650">
    <property type="entry name" value="rADc"/>
    <property type="match status" value="1"/>
</dbReference>
<keyword evidence="6 7" id="KW-0694">RNA-binding</keyword>
<protein>
    <recommendedName>
        <fullName evidence="7">Ribosomal RNA small subunit methyltransferase A</fullName>
        <ecNumber evidence="7">2.1.1.182</ecNumber>
    </recommendedName>
    <alternativeName>
        <fullName evidence="7">16S rRNA (adenine(1518)-N(6)/adenine(1519)-N(6))-dimethyltransferase</fullName>
    </alternativeName>
    <alternativeName>
        <fullName evidence="7">16S rRNA dimethyladenosine transferase</fullName>
    </alternativeName>
    <alternativeName>
        <fullName evidence="7">16S rRNA dimethylase</fullName>
    </alternativeName>
    <alternativeName>
        <fullName evidence="7">S-adenosylmethionine-6-N', N'-adenosyl(rRNA) dimethyltransferase</fullName>
    </alternativeName>
</protein>
<evidence type="ECO:0000256" key="4">
    <source>
        <dbReference type="ARBA" id="ARBA00022679"/>
    </source>
</evidence>
<dbReference type="GO" id="GO:0003723">
    <property type="term" value="F:RNA binding"/>
    <property type="evidence" value="ECO:0007669"/>
    <property type="project" value="UniProtKB-UniRule"/>
</dbReference>
<comment type="function">
    <text evidence="7">Specifically dimethylates two adjacent adenosines (A1518 and A1519) in the loop of a conserved hairpin near the 3'-end of 16S rRNA in the 30S particle. May play a critical role in biogenesis of 30S subunits.</text>
</comment>
<dbReference type="PANTHER" id="PTHR11727">
    <property type="entry name" value="DIMETHYLADENOSINE TRANSFERASE"/>
    <property type="match status" value="1"/>
</dbReference>
<dbReference type="Pfam" id="PF00398">
    <property type="entry name" value="RrnaAD"/>
    <property type="match status" value="1"/>
</dbReference>
<evidence type="ECO:0000313" key="10">
    <source>
        <dbReference type="EMBL" id="PPK85812.1"/>
    </source>
</evidence>
<keyword evidence="3 7" id="KW-0489">Methyltransferase</keyword>
<dbReference type="InterPro" id="IPR023165">
    <property type="entry name" value="rRNA_Ade_diMease-like_C"/>
</dbReference>
<evidence type="ECO:0000256" key="5">
    <source>
        <dbReference type="ARBA" id="ARBA00022691"/>
    </source>
</evidence>
<name>A0A2S6I3P7_9BACT</name>
<dbReference type="RefSeq" id="WP_104420295.1">
    <property type="nucleotide sequence ID" value="NZ_PTJC01000006.1"/>
</dbReference>
<feature type="binding site" evidence="7 8">
    <location>
        <position position="10"/>
    </location>
    <ligand>
        <name>S-adenosyl-L-methionine</name>
        <dbReference type="ChEBI" id="CHEBI:59789"/>
    </ligand>
</feature>
<dbReference type="Gene3D" id="3.40.50.150">
    <property type="entry name" value="Vaccinia Virus protein VP39"/>
    <property type="match status" value="1"/>
</dbReference>
<feature type="binding site" evidence="7 8">
    <location>
        <position position="12"/>
    </location>
    <ligand>
        <name>S-adenosyl-L-methionine</name>
        <dbReference type="ChEBI" id="CHEBI:59789"/>
    </ligand>
</feature>
<keyword evidence="2 7" id="KW-0698">rRNA processing</keyword>
<evidence type="ECO:0000256" key="6">
    <source>
        <dbReference type="ARBA" id="ARBA00022884"/>
    </source>
</evidence>
<comment type="subcellular location">
    <subcellularLocation>
        <location evidence="7">Cytoplasm</location>
    </subcellularLocation>
</comment>
<keyword evidence="1 7" id="KW-0963">Cytoplasm</keyword>
<dbReference type="InterPro" id="IPR029063">
    <property type="entry name" value="SAM-dependent_MTases_sf"/>
</dbReference>
<dbReference type="PROSITE" id="PS51689">
    <property type="entry name" value="SAM_RNA_A_N6_MT"/>
    <property type="match status" value="1"/>
</dbReference>
<dbReference type="PANTHER" id="PTHR11727:SF7">
    <property type="entry name" value="DIMETHYLADENOSINE TRANSFERASE-RELATED"/>
    <property type="match status" value="1"/>
</dbReference>
<dbReference type="GO" id="GO:0052908">
    <property type="term" value="F:16S rRNA (adenine(1518)-N(6)/adenine(1519)-N(6))-dimethyltransferase activity"/>
    <property type="evidence" value="ECO:0007669"/>
    <property type="project" value="UniProtKB-EC"/>
</dbReference>
<keyword evidence="5 7" id="KW-0949">S-adenosyl-L-methionine</keyword>
<evidence type="ECO:0000256" key="2">
    <source>
        <dbReference type="ARBA" id="ARBA00022552"/>
    </source>
</evidence>
<evidence type="ECO:0000256" key="7">
    <source>
        <dbReference type="HAMAP-Rule" id="MF_00607"/>
    </source>
</evidence>
<evidence type="ECO:0000256" key="8">
    <source>
        <dbReference type="PROSITE-ProRule" id="PRU01026"/>
    </source>
</evidence>
<proteinExistence type="inferred from homology"/>
<keyword evidence="4 7" id="KW-0808">Transferase</keyword>
<feature type="binding site" evidence="7 8">
    <location>
        <position position="105"/>
    </location>
    <ligand>
        <name>S-adenosyl-L-methionine</name>
        <dbReference type="ChEBI" id="CHEBI:59789"/>
    </ligand>
</feature>
<feature type="binding site" evidence="7 8">
    <location>
        <position position="85"/>
    </location>
    <ligand>
        <name>S-adenosyl-L-methionine</name>
        <dbReference type="ChEBI" id="CHEBI:59789"/>
    </ligand>
</feature>
<dbReference type="InterPro" id="IPR001737">
    <property type="entry name" value="KsgA/Erm"/>
</dbReference>
<dbReference type="Gene3D" id="1.10.8.100">
    <property type="entry name" value="Ribosomal RNA adenine dimethylase-like, domain 2"/>
    <property type="match status" value="1"/>
</dbReference>
<dbReference type="OrthoDB" id="9814755at2"/>
<dbReference type="InterPro" id="IPR020598">
    <property type="entry name" value="rRNA_Ade_methylase_Trfase_N"/>
</dbReference>
<dbReference type="EC" id="2.1.1.182" evidence="7"/>
<comment type="caution">
    <text evidence="10">The sequence shown here is derived from an EMBL/GenBank/DDBJ whole genome shotgun (WGS) entry which is preliminary data.</text>
</comment>
<dbReference type="NCBIfam" id="TIGR00755">
    <property type="entry name" value="ksgA"/>
    <property type="match status" value="1"/>
</dbReference>
<gene>
    <name evidence="7" type="primary">rsmA</name>
    <name evidence="7" type="synonym">ksgA</name>
    <name evidence="10" type="ORF">CLV84_2719</name>
</gene>
<reference evidence="10 11" key="1">
    <citation type="submission" date="2018-02" db="EMBL/GenBank/DDBJ databases">
        <title>Genomic Encyclopedia of Archaeal and Bacterial Type Strains, Phase II (KMG-II): from individual species to whole genera.</title>
        <authorList>
            <person name="Goeker M."/>
        </authorList>
    </citation>
    <scope>NUCLEOTIDE SEQUENCE [LARGE SCALE GENOMIC DNA]</scope>
    <source>
        <strain evidence="10 11">DSM 29526</strain>
    </source>
</reference>
<keyword evidence="11" id="KW-1185">Reference proteome</keyword>
<organism evidence="10 11">
    <name type="scientific">Neolewinella xylanilytica</name>
    <dbReference type="NCBI Taxonomy" id="1514080"/>
    <lineage>
        <taxon>Bacteria</taxon>
        <taxon>Pseudomonadati</taxon>
        <taxon>Bacteroidota</taxon>
        <taxon>Saprospiria</taxon>
        <taxon>Saprospirales</taxon>
        <taxon>Lewinellaceae</taxon>
        <taxon>Neolewinella</taxon>
    </lineage>
</organism>
<dbReference type="InterPro" id="IPR011530">
    <property type="entry name" value="rRNA_adenine_dimethylase"/>
</dbReference>
<evidence type="ECO:0000256" key="1">
    <source>
        <dbReference type="ARBA" id="ARBA00022490"/>
    </source>
</evidence>